<sequence length="176" mass="19355">MNRIILSLLLLIGAGIMVSNGQSVRLNIVLNRVQNLTIHPQQEQITLSYSNMDDYRQGVQSLQLAHISLFSTEAFEVKVKLANSEFISLDSGPGRRHPLSGIRMNARAVVHDGDLSMNQVSLDNRESVFISSGRPNLGATFDVTYIGPSGSDLLDLASQQQALTLTNDILYSIETR</sequence>
<evidence type="ECO:0000313" key="1">
    <source>
        <dbReference type="EMBL" id="MEI5983493.1"/>
    </source>
</evidence>
<comment type="caution">
    <text evidence="1">The sequence shown here is derived from an EMBL/GenBank/DDBJ whole genome shotgun (WGS) entry which is preliminary data.</text>
</comment>
<evidence type="ECO:0000313" key="2">
    <source>
        <dbReference type="Proteomes" id="UP001363035"/>
    </source>
</evidence>
<accession>A0ABU8I1Z8</accession>
<dbReference type="EMBL" id="JAYLLN010000001">
    <property type="protein sequence ID" value="MEI5983493.1"/>
    <property type="molecule type" value="Genomic_DNA"/>
</dbReference>
<protein>
    <recommendedName>
        <fullName evidence="3">Auto-transporter adhesin head GIN domain-containing protein</fullName>
    </recommendedName>
</protein>
<evidence type="ECO:0008006" key="3">
    <source>
        <dbReference type="Google" id="ProtNLM"/>
    </source>
</evidence>
<reference evidence="1 2" key="1">
    <citation type="submission" date="2024-01" db="EMBL/GenBank/DDBJ databases">
        <title>Sphingobacterium tenebrionis sp. nov., a novel endophyte isolated from tenebrio molitor intestines.</title>
        <authorList>
            <person name="Zhang C."/>
        </authorList>
    </citation>
    <scope>NUCLEOTIDE SEQUENCE [LARGE SCALE GENOMIC DNA]</scope>
    <source>
        <strain evidence="1 2">PU5-4</strain>
    </source>
</reference>
<dbReference type="Proteomes" id="UP001363035">
    <property type="component" value="Unassembled WGS sequence"/>
</dbReference>
<dbReference type="RefSeq" id="WP_336557089.1">
    <property type="nucleotide sequence ID" value="NZ_JAYLLN010000001.1"/>
</dbReference>
<organism evidence="1 2">
    <name type="scientific">Sphingobacterium tenebrionis</name>
    <dbReference type="NCBI Taxonomy" id="3111775"/>
    <lineage>
        <taxon>Bacteria</taxon>
        <taxon>Pseudomonadati</taxon>
        <taxon>Bacteroidota</taxon>
        <taxon>Sphingobacteriia</taxon>
        <taxon>Sphingobacteriales</taxon>
        <taxon>Sphingobacteriaceae</taxon>
        <taxon>Sphingobacterium</taxon>
    </lineage>
</organism>
<gene>
    <name evidence="1" type="ORF">VJ786_01125</name>
</gene>
<proteinExistence type="predicted"/>
<name>A0ABU8I1Z8_9SPHI</name>
<keyword evidence="2" id="KW-1185">Reference proteome</keyword>